<organism evidence="5">
    <name type="scientific">bioreactor metagenome</name>
    <dbReference type="NCBI Taxonomy" id="1076179"/>
    <lineage>
        <taxon>unclassified sequences</taxon>
        <taxon>metagenomes</taxon>
        <taxon>ecological metagenomes</taxon>
    </lineage>
</organism>
<dbReference type="InterPro" id="IPR041698">
    <property type="entry name" value="Methyltransf_25"/>
</dbReference>
<gene>
    <name evidence="5" type="primary">ubiG_59</name>
    <name evidence="5" type="ORF">SDC9_188763</name>
</gene>
<dbReference type="EC" id="2.1.1.222" evidence="5"/>
<dbReference type="Pfam" id="PF13649">
    <property type="entry name" value="Methyltransf_25"/>
    <property type="match status" value="1"/>
</dbReference>
<dbReference type="PANTHER" id="PTHR43464:SF19">
    <property type="entry name" value="UBIQUINONE BIOSYNTHESIS O-METHYLTRANSFERASE, MITOCHONDRIAL"/>
    <property type="match status" value="1"/>
</dbReference>
<keyword evidence="5" id="KW-0830">Ubiquinone</keyword>
<dbReference type="GO" id="GO:0102208">
    <property type="term" value="F:2-polyprenyl-6-hydroxyphenol methylase activity"/>
    <property type="evidence" value="ECO:0007669"/>
    <property type="project" value="UniProtKB-EC"/>
</dbReference>
<dbReference type="CDD" id="cd02440">
    <property type="entry name" value="AdoMet_MTases"/>
    <property type="match status" value="1"/>
</dbReference>
<dbReference type="Gene3D" id="3.40.50.150">
    <property type="entry name" value="Vaccinia Virus protein VP39"/>
    <property type="match status" value="1"/>
</dbReference>
<reference evidence="5" key="1">
    <citation type="submission" date="2019-08" db="EMBL/GenBank/DDBJ databases">
        <authorList>
            <person name="Kucharzyk K."/>
            <person name="Murdoch R.W."/>
            <person name="Higgins S."/>
            <person name="Loffler F."/>
        </authorList>
    </citation>
    <scope>NUCLEOTIDE SEQUENCE</scope>
</reference>
<dbReference type="SUPFAM" id="SSF53335">
    <property type="entry name" value="S-adenosyl-L-methionine-dependent methyltransferases"/>
    <property type="match status" value="1"/>
</dbReference>
<dbReference type="EMBL" id="VSSQ01098123">
    <property type="protein sequence ID" value="MPN41221.1"/>
    <property type="molecule type" value="Genomic_DNA"/>
</dbReference>
<keyword evidence="3" id="KW-0949">S-adenosyl-L-methionine</keyword>
<evidence type="ECO:0000256" key="3">
    <source>
        <dbReference type="ARBA" id="ARBA00022691"/>
    </source>
</evidence>
<proteinExistence type="predicted"/>
<accession>A0A645HQ83</accession>
<protein>
    <submittedName>
        <fullName evidence="5">Ubiquinone biosynthesis O-methyltransferase</fullName>
        <ecNumber evidence="5">2.1.1.222</ecNumber>
    </submittedName>
</protein>
<keyword evidence="2 5" id="KW-0808">Transferase</keyword>
<comment type="caution">
    <text evidence="5">The sequence shown here is derived from an EMBL/GenBank/DDBJ whole genome shotgun (WGS) entry which is preliminary data.</text>
</comment>
<dbReference type="InterPro" id="IPR029063">
    <property type="entry name" value="SAM-dependent_MTases_sf"/>
</dbReference>
<evidence type="ECO:0000256" key="2">
    <source>
        <dbReference type="ARBA" id="ARBA00022679"/>
    </source>
</evidence>
<dbReference type="PANTHER" id="PTHR43464">
    <property type="entry name" value="METHYLTRANSFERASE"/>
    <property type="match status" value="1"/>
</dbReference>
<name>A0A645HQ83_9ZZZZ</name>
<evidence type="ECO:0000313" key="5">
    <source>
        <dbReference type="EMBL" id="MPN41221.1"/>
    </source>
</evidence>
<keyword evidence="1 5" id="KW-0489">Methyltransferase</keyword>
<dbReference type="AlphaFoldDB" id="A0A645HQ83"/>
<sequence length="180" mass="19731">MRRFRESIAAHADLFADCPSVLDIGCGTGALVHVLAKRGHTVTGIDGSAGMLAVARRLNRGVPAAFRHQNALKPDGTGEQYDLVTASFVLHGLPGPQRQALYGAMQQLARRRVIIMDYSRNRSLLTSLIEWLEGGDYFRFIAVAEAEMRQAFPRVIVVPVSRMSAWYVCECAGEPAEPGF</sequence>
<dbReference type="GO" id="GO:0032259">
    <property type="term" value="P:methylation"/>
    <property type="evidence" value="ECO:0007669"/>
    <property type="project" value="UniProtKB-KW"/>
</dbReference>
<feature type="domain" description="Methyltransferase" evidence="4">
    <location>
        <begin position="21"/>
        <end position="109"/>
    </location>
</feature>
<evidence type="ECO:0000256" key="1">
    <source>
        <dbReference type="ARBA" id="ARBA00022603"/>
    </source>
</evidence>
<evidence type="ECO:0000259" key="4">
    <source>
        <dbReference type="Pfam" id="PF13649"/>
    </source>
</evidence>